<name>A0A238K9Q8_9RHOB</name>
<dbReference type="GO" id="GO:0030170">
    <property type="term" value="F:pyridoxal phosphate binding"/>
    <property type="evidence" value="ECO:0007669"/>
    <property type="project" value="InterPro"/>
</dbReference>
<dbReference type="AlphaFoldDB" id="A0A238K9Q8"/>
<dbReference type="EMBL" id="FXYD01000003">
    <property type="protein sequence ID" value="SMX39589.1"/>
    <property type="molecule type" value="Genomic_DNA"/>
</dbReference>
<dbReference type="PROSITE" id="PS51340">
    <property type="entry name" value="MOSC"/>
    <property type="match status" value="1"/>
</dbReference>
<sequence length="247" mass="27284">MGTVAELWRHPIKSHGRETLAAVDLQTGKCLPWDRHWAVTHDLTKFDGSGWVMCRNFMIGSRTPNLAGIWAELDEATGQITLRHQDLGAITFNPNEDAPAFLDWVAPLCPTGRAVPTGIVSVEGRGMTDSDYPSVSIMTRSSHAAVEDAIGQPLEHERWRGNIWLNGTQPFEEFDWIGKTIRIGTAELEIREPIERCMHTASNPVTGERDADTLGTLNSKFGHQNFGVYAVVTKDGHVALSDQAEVL</sequence>
<reference evidence="3" key="1">
    <citation type="submission" date="2017-05" db="EMBL/GenBank/DDBJ databases">
        <authorList>
            <person name="Rodrigo-Torres L."/>
            <person name="Arahal R. D."/>
            <person name="Lucena T."/>
        </authorList>
    </citation>
    <scope>NUCLEOTIDE SEQUENCE [LARGE SCALE GENOMIC DNA]</scope>
    <source>
        <strain evidence="3">CECT 8868</strain>
    </source>
</reference>
<feature type="domain" description="MOSC" evidence="1">
    <location>
        <begin position="109"/>
        <end position="247"/>
    </location>
</feature>
<dbReference type="GO" id="GO:0003824">
    <property type="term" value="F:catalytic activity"/>
    <property type="evidence" value="ECO:0007669"/>
    <property type="project" value="InterPro"/>
</dbReference>
<keyword evidence="3" id="KW-1185">Reference proteome</keyword>
<dbReference type="GO" id="GO:0030151">
    <property type="term" value="F:molybdenum ion binding"/>
    <property type="evidence" value="ECO:0007669"/>
    <property type="project" value="InterPro"/>
</dbReference>
<protein>
    <submittedName>
        <fullName evidence="2">MOSC domain protein</fullName>
    </submittedName>
</protein>
<dbReference type="SUPFAM" id="SSF50800">
    <property type="entry name" value="PK beta-barrel domain-like"/>
    <property type="match status" value="1"/>
</dbReference>
<evidence type="ECO:0000313" key="2">
    <source>
        <dbReference type="EMBL" id="SMX39589.1"/>
    </source>
</evidence>
<evidence type="ECO:0000259" key="1">
    <source>
        <dbReference type="PROSITE" id="PS51340"/>
    </source>
</evidence>
<organism evidence="2 3">
    <name type="scientific">Octadecabacter ascidiaceicola</name>
    <dbReference type="NCBI Taxonomy" id="1655543"/>
    <lineage>
        <taxon>Bacteria</taxon>
        <taxon>Pseudomonadati</taxon>
        <taxon>Pseudomonadota</taxon>
        <taxon>Alphaproteobacteria</taxon>
        <taxon>Rhodobacterales</taxon>
        <taxon>Roseobacteraceae</taxon>
        <taxon>Octadecabacter</taxon>
    </lineage>
</organism>
<dbReference type="OrthoDB" id="581532at2"/>
<dbReference type="RefSeq" id="WP_093996443.1">
    <property type="nucleotide sequence ID" value="NZ_FXYD01000003.1"/>
</dbReference>
<dbReference type="InterPro" id="IPR005302">
    <property type="entry name" value="MoCF_Sase_C"/>
</dbReference>
<dbReference type="Pfam" id="PF03476">
    <property type="entry name" value="MOSC_N"/>
    <property type="match status" value="1"/>
</dbReference>
<evidence type="ECO:0000313" key="3">
    <source>
        <dbReference type="Proteomes" id="UP000203464"/>
    </source>
</evidence>
<dbReference type="InterPro" id="IPR005303">
    <property type="entry name" value="MOCOS_middle"/>
</dbReference>
<gene>
    <name evidence="2" type="ORF">OCA8868_02031</name>
</gene>
<accession>A0A238K9Q8</accession>
<dbReference type="Gene3D" id="2.40.33.20">
    <property type="entry name" value="PK beta-barrel domain-like"/>
    <property type="match status" value="1"/>
</dbReference>
<dbReference type="Pfam" id="PF03473">
    <property type="entry name" value="MOSC"/>
    <property type="match status" value="1"/>
</dbReference>
<proteinExistence type="predicted"/>
<dbReference type="InterPro" id="IPR011037">
    <property type="entry name" value="Pyrv_Knase-like_insert_dom_sf"/>
</dbReference>
<dbReference type="Proteomes" id="UP000203464">
    <property type="component" value="Unassembled WGS sequence"/>
</dbReference>